<dbReference type="EMBL" id="CP002062">
    <property type="protein sequence ID" value="ADJ13950.1"/>
    <property type="molecule type" value="Genomic_DNA"/>
</dbReference>
<sequence length="49" mass="5752">MYFVMLSLIQLIIYYLRTYAHMDIRITVGMSMEKIRAMALSARHGQSKV</sequence>
<dbReference type="STRING" id="795797.HacjB3_02785"/>
<dbReference type="EMBL" id="AOHV01000042">
    <property type="protein sequence ID" value="ELY34007.1"/>
    <property type="molecule type" value="Genomic_DNA"/>
</dbReference>
<name>D8J755_HALJB</name>
<keyword evidence="4" id="KW-1185">Reference proteome</keyword>
<dbReference type="AlphaFoldDB" id="D8J755"/>
<dbReference type="KEGG" id="hje:HacjB3_02785"/>
<evidence type="ECO:0000313" key="2">
    <source>
        <dbReference type="EMBL" id="ELY34007.1"/>
    </source>
</evidence>
<gene>
    <name evidence="1" type="ordered locus">HacjB3_02785</name>
    <name evidence="2" type="ORF">C497_16537</name>
</gene>
<evidence type="ECO:0000313" key="1">
    <source>
        <dbReference type="EMBL" id="ADJ13950.1"/>
    </source>
</evidence>
<reference evidence="2 4" key="2">
    <citation type="journal article" date="2014" name="PLoS Genet.">
        <title>Phylogenetically driven sequencing of extremely halophilic archaea reveals strategies for static and dynamic osmo-response.</title>
        <authorList>
            <person name="Becker E.A."/>
            <person name="Seitzer P.M."/>
            <person name="Tritt A."/>
            <person name="Larsen D."/>
            <person name="Krusor M."/>
            <person name="Yao A.I."/>
            <person name="Wu D."/>
            <person name="Madern D."/>
            <person name="Eisen J.A."/>
            <person name="Darling A.E."/>
            <person name="Facciotti M.T."/>
        </authorList>
    </citation>
    <scope>NUCLEOTIDE SEQUENCE [LARGE SCALE GENOMIC DNA]</scope>
    <source>
        <strain evidence="2">B3</strain>
        <strain evidence="4">DSM 18796 / CECT 7217 / JCM 14584 / KCTC 4019 / B3</strain>
    </source>
</reference>
<evidence type="ECO:0000313" key="3">
    <source>
        <dbReference type="Proteomes" id="UP000000390"/>
    </source>
</evidence>
<reference evidence="1 3" key="1">
    <citation type="journal article" date="2010" name="J. Bacteriol.">
        <title>Complete genome sequence of Halalkalicoccus jeotgali B3(T), an extremely halophilic archaeon.</title>
        <authorList>
            <person name="Roh S.W."/>
            <person name="Nam Y.D."/>
            <person name="Nam S.H."/>
            <person name="Choi S.H."/>
            <person name="Park H.S."/>
            <person name="Bae J.W."/>
        </authorList>
    </citation>
    <scope>NUCLEOTIDE SEQUENCE [LARGE SCALE GENOMIC DNA]</scope>
    <source>
        <strain evidence="1">B3</strain>
        <strain evidence="3">DSM 18796 / CECT 7217 / JCM 14584 / KCTC 4019 / B3</strain>
    </source>
</reference>
<protein>
    <submittedName>
        <fullName evidence="1">Uncharacterized protein</fullName>
    </submittedName>
</protein>
<evidence type="ECO:0000313" key="4">
    <source>
        <dbReference type="Proteomes" id="UP000011645"/>
    </source>
</evidence>
<dbReference type="Proteomes" id="UP000000390">
    <property type="component" value="Chromosome"/>
</dbReference>
<dbReference type="HOGENOM" id="CLU_3130724_0_0_2"/>
<dbReference type="Proteomes" id="UP000011645">
    <property type="component" value="Unassembled WGS sequence"/>
</dbReference>
<proteinExistence type="predicted"/>
<organism evidence="1 3">
    <name type="scientific">Halalkalicoccus jeotgali (strain DSM 18796 / CECT 7217 / JCM 14584 / KCTC 4019 / B3)</name>
    <dbReference type="NCBI Taxonomy" id="795797"/>
    <lineage>
        <taxon>Archaea</taxon>
        <taxon>Methanobacteriati</taxon>
        <taxon>Methanobacteriota</taxon>
        <taxon>Stenosarchaea group</taxon>
        <taxon>Halobacteria</taxon>
        <taxon>Halobacteriales</taxon>
        <taxon>Halococcaceae</taxon>
        <taxon>Halalkalicoccus</taxon>
    </lineage>
</organism>
<accession>D8J755</accession>